<evidence type="ECO:0000256" key="5">
    <source>
        <dbReference type="ARBA" id="ARBA00022741"/>
    </source>
</evidence>
<accession>T2M887</accession>
<dbReference type="Gene3D" id="1.10.150.340">
    <property type="entry name" value="Pyrimidine 5'-nucleotidase (UMPH-1), N-terminal domain"/>
    <property type="match status" value="1"/>
</dbReference>
<evidence type="ECO:0000256" key="6">
    <source>
        <dbReference type="ARBA" id="ARBA00022801"/>
    </source>
</evidence>
<keyword evidence="8 9" id="KW-0546">Nucleotide metabolism</keyword>
<reference evidence="11" key="1">
    <citation type="journal article" date="2013" name="Genome Biol. Evol.">
        <title>Punctuated emergences of genetic and phenotypic innovations in eumetazoan, bilaterian, euteleostome, and hominidae ancestors.</title>
        <authorList>
            <person name="Wenger Y."/>
            <person name="Galliot B."/>
        </authorList>
    </citation>
    <scope>NUCLEOTIDE SEQUENCE</scope>
    <source>
        <tissue evidence="11">Whole animals</tissue>
    </source>
</reference>
<dbReference type="PANTHER" id="PTHR13045:SF0">
    <property type="entry name" value="7-METHYLGUANOSINE PHOSPHATE-SPECIFIC 5'-NUCLEOTIDASE"/>
    <property type="match status" value="1"/>
</dbReference>
<comment type="catalytic activity">
    <reaction evidence="1 9">
        <text>a ribonucleoside 5'-phosphate + H2O = a ribonucleoside + phosphate</text>
        <dbReference type="Rhea" id="RHEA:12484"/>
        <dbReference type="ChEBI" id="CHEBI:15377"/>
        <dbReference type="ChEBI" id="CHEBI:18254"/>
        <dbReference type="ChEBI" id="CHEBI:43474"/>
        <dbReference type="ChEBI" id="CHEBI:58043"/>
        <dbReference type="EC" id="3.1.3.5"/>
    </reaction>
</comment>
<dbReference type="GO" id="GO:0009117">
    <property type="term" value="P:nucleotide metabolic process"/>
    <property type="evidence" value="ECO:0007669"/>
    <property type="project" value="UniProtKB-KW"/>
</dbReference>
<dbReference type="FunFam" id="1.10.150.340:FF:000001">
    <property type="entry name" value="Cytosolic 5-nucleotidase 3-like"/>
    <property type="match status" value="1"/>
</dbReference>
<comment type="subcellular location">
    <subcellularLocation>
        <location evidence="9">Cytoplasm</location>
    </subcellularLocation>
</comment>
<evidence type="ECO:0000256" key="8">
    <source>
        <dbReference type="ARBA" id="ARBA00023080"/>
    </source>
</evidence>
<dbReference type="KEGG" id="hmg:100210668"/>
<keyword evidence="10" id="KW-0812">Transmembrane</keyword>
<dbReference type="OrthoDB" id="10014216at2759"/>
<dbReference type="PROSITE" id="PS51257">
    <property type="entry name" value="PROKAR_LIPOPROTEIN"/>
    <property type="match status" value="1"/>
</dbReference>
<evidence type="ECO:0000256" key="10">
    <source>
        <dbReference type="SAM" id="Phobius"/>
    </source>
</evidence>
<keyword evidence="4" id="KW-0479">Metal-binding</keyword>
<evidence type="ECO:0000256" key="9">
    <source>
        <dbReference type="RuleBase" id="RU361276"/>
    </source>
</evidence>
<dbReference type="AlphaFoldDB" id="T2M887"/>
<dbReference type="GO" id="GO:0008253">
    <property type="term" value="F:5'-nucleotidase activity"/>
    <property type="evidence" value="ECO:0007669"/>
    <property type="project" value="UniProtKB-EC"/>
</dbReference>
<evidence type="ECO:0000313" key="11">
    <source>
        <dbReference type="EMBL" id="CDG68251.1"/>
    </source>
</evidence>
<dbReference type="GO" id="GO:0005737">
    <property type="term" value="C:cytoplasm"/>
    <property type="evidence" value="ECO:0007669"/>
    <property type="project" value="UniProtKB-SubCell"/>
</dbReference>
<dbReference type="EMBL" id="HAAD01002019">
    <property type="protein sequence ID" value="CDG68251.1"/>
    <property type="molecule type" value="mRNA"/>
</dbReference>
<dbReference type="InterPro" id="IPR023214">
    <property type="entry name" value="HAD_sf"/>
</dbReference>
<keyword evidence="6 9" id="KW-0378">Hydrolase</keyword>
<name>T2M887_HYDVU</name>
<gene>
    <name evidence="11" type="primary">NT5C3L</name>
</gene>
<dbReference type="OMA" id="QHINGTH"/>
<evidence type="ECO:0000256" key="3">
    <source>
        <dbReference type="ARBA" id="ARBA00012643"/>
    </source>
</evidence>
<comment type="similarity">
    <text evidence="2 9">Belongs to the pyrimidine 5'-nucleotidase family.</text>
</comment>
<dbReference type="GO" id="GO:0000287">
    <property type="term" value="F:magnesium ion binding"/>
    <property type="evidence" value="ECO:0007669"/>
    <property type="project" value="InterPro"/>
</dbReference>
<dbReference type="EC" id="3.1.3.5" evidence="3 9"/>
<sequence>MIKYINHIATAIIASTAACLGGYFIYKIHNKKQLVKKKVHEIVLIFDHKEVFIKNIVFFREKIKRFVEDGGHKLQVLSDFDRTLSKHFVEGEKGFTSFGVVEHSQYFPTYVKKQLLSLHEKYHPIEMSTTITEEAKIPYMVEWWAEAFMLAVNAGVQKRHIPDMVRNSRVVLRDGADQFFHLLHEKNIPLLIVSAGLGDIINEVMLQQAELTRNISITANFYTFNSEGLATGLRGNEMIHSFNKNQHLKHKTDYFEKHKDRTNLIVMGDTLGDPSMADGIFPSENILKIGFLNEKAEESLNAYLEVYDVVLTNDANLDRLTVFLHALLC</sequence>
<keyword evidence="10" id="KW-1133">Transmembrane helix</keyword>
<organism evidence="11">
    <name type="scientific">Hydra vulgaris</name>
    <name type="common">Hydra</name>
    <name type="synonym">Hydra attenuata</name>
    <dbReference type="NCBI Taxonomy" id="6087"/>
    <lineage>
        <taxon>Eukaryota</taxon>
        <taxon>Metazoa</taxon>
        <taxon>Cnidaria</taxon>
        <taxon>Hydrozoa</taxon>
        <taxon>Hydroidolina</taxon>
        <taxon>Anthoathecata</taxon>
        <taxon>Aplanulata</taxon>
        <taxon>Hydridae</taxon>
        <taxon>Hydra</taxon>
    </lineage>
</organism>
<dbReference type="GO" id="GO:0000166">
    <property type="term" value="F:nucleotide binding"/>
    <property type="evidence" value="ECO:0007669"/>
    <property type="project" value="UniProtKB-KW"/>
</dbReference>
<dbReference type="NCBIfam" id="TIGR01544">
    <property type="entry name" value="HAD-SF-IE"/>
    <property type="match status" value="1"/>
</dbReference>
<dbReference type="Pfam" id="PF05822">
    <property type="entry name" value="UMPH-1"/>
    <property type="match status" value="1"/>
</dbReference>
<dbReference type="InterPro" id="IPR036412">
    <property type="entry name" value="HAD-like_sf"/>
</dbReference>
<dbReference type="PANTHER" id="PTHR13045">
    <property type="entry name" value="5'-NUCLEOTIDASE"/>
    <property type="match status" value="1"/>
</dbReference>
<evidence type="ECO:0000256" key="7">
    <source>
        <dbReference type="ARBA" id="ARBA00022842"/>
    </source>
</evidence>
<dbReference type="Gene3D" id="3.40.50.1000">
    <property type="entry name" value="HAD superfamily/HAD-like"/>
    <property type="match status" value="1"/>
</dbReference>
<keyword evidence="9" id="KW-0963">Cytoplasm</keyword>
<feature type="transmembrane region" description="Helical" evidence="10">
    <location>
        <begin position="6"/>
        <end position="26"/>
    </location>
</feature>
<dbReference type="SUPFAM" id="SSF56784">
    <property type="entry name" value="HAD-like"/>
    <property type="match status" value="1"/>
</dbReference>
<protein>
    <recommendedName>
        <fullName evidence="3 9">5'-nucleotidase</fullName>
        <ecNumber evidence="3 9">3.1.3.5</ecNumber>
    </recommendedName>
</protein>
<dbReference type="InterPro" id="IPR006434">
    <property type="entry name" value="Pyrimidine_nucleotidase_eu"/>
</dbReference>
<evidence type="ECO:0000256" key="2">
    <source>
        <dbReference type="ARBA" id="ARBA00008389"/>
    </source>
</evidence>
<keyword evidence="5 9" id="KW-0547">Nucleotide-binding</keyword>
<proteinExistence type="evidence at transcript level"/>
<dbReference type="SFLD" id="SFLDG01128">
    <property type="entry name" value="C1.4:_5'-Nucleotidase_Like"/>
    <property type="match status" value="1"/>
</dbReference>
<evidence type="ECO:0000256" key="4">
    <source>
        <dbReference type="ARBA" id="ARBA00022723"/>
    </source>
</evidence>
<evidence type="ECO:0000256" key="1">
    <source>
        <dbReference type="ARBA" id="ARBA00000815"/>
    </source>
</evidence>
<keyword evidence="7" id="KW-0460">Magnesium</keyword>
<dbReference type="SFLD" id="SFLDS00003">
    <property type="entry name" value="Haloacid_Dehalogenase"/>
    <property type="match status" value="1"/>
</dbReference>
<keyword evidence="10" id="KW-0472">Membrane</keyword>